<gene>
    <name evidence="2" type="ORF">J2X12_000198</name>
</gene>
<reference evidence="2" key="1">
    <citation type="submission" date="2023-07" db="EMBL/GenBank/DDBJ databases">
        <title>Sorghum-associated microbial communities from plants grown in Nebraska, USA.</title>
        <authorList>
            <person name="Schachtman D."/>
        </authorList>
    </citation>
    <scope>NUCLEOTIDE SEQUENCE</scope>
    <source>
        <strain evidence="2">BE261</strain>
    </source>
</reference>
<dbReference type="EMBL" id="JAVDWN010000001">
    <property type="protein sequence ID" value="MDR7162197.1"/>
    <property type="molecule type" value="Genomic_DNA"/>
</dbReference>
<dbReference type="AlphaFoldDB" id="A0AAW8N7J4"/>
<feature type="transmembrane region" description="Helical" evidence="1">
    <location>
        <begin position="61"/>
        <end position="83"/>
    </location>
</feature>
<dbReference type="Proteomes" id="UP001262032">
    <property type="component" value="Unassembled WGS sequence"/>
</dbReference>
<keyword evidence="1" id="KW-0812">Transmembrane</keyword>
<evidence type="ECO:0000313" key="3">
    <source>
        <dbReference type="Proteomes" id="UP001262032"/>
    </source>
</evidence>
<feature type="transmembrane region" description="Helical" evidence="1">
    <location>
        <begin position="34"/>
        <end position="55"/>
    </location>
</feature>
<protein>
    <submittedName>
        <fullName evidence="2">Flagellar basal body-associated protein FliL</fullName>
    </submittedName>
</protein>
<organism evidence="2 3">
    <name type="scientific">Pseudarthrobacter oxydans</name>
    <name type="common">Arthrobacter oxydans</name>
    <dbReference type="NCBI Taxonomy" id="1671"/>
    <lineage>
        <taxon>Bacteria</taxon>
        <taxon>Bacillati</taxon>
        <taxon>Actinomycetota</taxon>
        <taxon>Actinomycetes</taxon>
        <taxon>Micrococcales</taxon>
        <taxon>Micrococcaceae</taxon>
        <taxon>Pseudarthrobacter</taxon>
    </lineage>
</organism>
<dbReference type="RefSeq" id="WP_104185045.1">
    <property type="nucleotide sequence ID" value="NZ_JAVDTN010000005.1"/>
</dbReference>
<accession>A0AAW8N7J4</accession>
<evidence type="ECO:0000256" key="1">
    <source>
        <dbReference type="SAM" id="Phobius"/>
    </source>
</evidence>
<keyword evidence="2" id="KW-0966">Cell projection</keyword>
<feature type="transmembrane region" description="Helical" evidence="1">
    <location>
        <begin position="6"/>
        <end position="22"/>
    </location>
</feature>
<dbReference type="GeneID" id="97422281"/>
<proteinExistence type="predicted"/>
<keyword evidence="1" id="KW-0472">Membrane</keyword>
<keyword evidence="2" id="KW-0969">Cilium</keyword>
<sequence>MLSLTIVVLAAAAAGFIVWANDKRHAKYGAGVPAGVSVAVAALAWIILMAAGFGYLPGRTWIPWVLPIVLGAASATAAAIYLGRSRARQDTERLTAILRA</sequence>
<comment type="caution">
    <text evidence="2">The sequence shown here is derived from an EMBL/GenBank/DDBJ whole genome shotgun (WGS) entry which is preliminary data.</text>
</comment>
<name>A0AAW8N7J4_PSEOX</name>
<keyword evidence="2" id="KW-0282">Flagellum</keyword>
<keyword evidence="1" id="KW-1133">Transmembrane helix</keyword>
<evidence type="ECO:0000313" key="2">
    <source>
        <dbReference type="EMBL" id="MDR7162197.1"/>
    </source>
</evidence>